<evidence type="ECO:0000256" key="5">
    <source>
        <dbReference type="ARBA" id="ARBA00022670"/>
    </source>
</evidence>
<evidence type="ECO:0000256" key="10">
    <source>
        <dbReference type="ARBA" id="ARBA00023145"/>
    </source>
</evidence>
<keyword evidence="5" id="KW-0645">Protease</keyword>
<dbReference type="EMBL" id="BAABFT010000004">
    <property type="protein sequence ID" value="GAA4321344.1"/>
    <property type="molecule type" value="Genomic_DNA"/>
</dbReference>
<evidence type="ECO:0000256" key="2">
    <source>
        <dbReference type="ARBA" id="ARBA00004613"/>
    </source>
</evidence>
<dbReference type="InterPro" id="IPR027268">
    <property type="entry name" value="Peptidase_M4/M1_CTD_sf"/>
</dbReference>
<dbReference type="Proteomes" id="UP001500582">
    <property type="component" value="Unassembled WGS sequence"/>
</dbReference>
<evidence type="ECO:0000256" key="1">
    <source>
        <dbReference type="ARBA" id="ARBA00001947"/>
    </source>
</evidence>
<dbReference type="PANTHER" id="PTHR33478:SF1">
    <property type="entry name" value="EXTRACELLULAR METALLOPROTEINASE MEP"/>
    <property type="match status" value="1"/>
</dbReference>
<name>A0ABP8GBL3_9SPHI</name>
<keyword evidence="8" id="KW-0862">Zinc</keyword>
<evidence type="ECO:0000313" key="11">
    <source>
        <dbReference type="EMBL" id="GAA4321344.1"/>
    </source>
</evidence>
<organism evidence="11 12">
    <name type="scientific">Mucilaginibacter gynuensis</name>
    <dbReference type="NCBI Taxonomy" id="1302236"/>
    <lineage>
        <taxon>Bacteria</taxon>
        <taxon>Pseudomonadati</taxon>
        <taxon>Bacteroidota</taxon>
        <taxon>Sphingobacteriia</taxon>
        <taxon>Sphingobacteriales</taxon>
        <taxon>Sphingobacteriaceae</taxon>
        <taxon>Mucilaginibacter</taxon>
    </lineage>
</organism>
<dbReference type="Pfam" id="PF02128">
    <property type="entry name" value="Peptidase_M36"/>
    <property type="match status" value="1"/>
</dbReference>
<evidence type="ECO:0000313" key="12">
    <source>
        <dbReference type="Proteomes" id="UP001500582"/>
    </source>
</evidence>
<comment type="cofactor">
    <cofactor evidence="1">
        <name>Zn(2+)</name>
        <dbReference type="ChEBI" id="CHEBI:29105"/>
    </cofactor>
</comment>
<keyword evidence="10" id="KW-0865">Zymogen</keyword>
<accession>A0ABP8GBL3</accession>
<keyword evidence="4" id="KW-0964">Secreted</keyword>
<dbReference type="Gene3D" id="1.10.390.10">
    <property type="entry name" value="Neutral Protease Domain 2"/>
    <property type="match status" value="1"/>
</dbReference>
<sequence length="836" mass="92040">MIREIDKRNFAAFEDTDERKSRFFNLANETSGKLDFGDVPLMADINAWTGNPNFLKTSKPVNLNQGSLIEKAMNYIQMQKESFGFEETEPASFLPDSYIANTSTGLSVVNMQQVYKGIPVFLVNKSVVFNKSGEIEETLGDSVSFPAEVDIEPKITVLEAAEKAADAIISNHEESEDGWGELSGGNFAQNQKFEAKKLVEFPGISCKPTVLQKSIFANYIRANLIIFYIGPQAVLAWYFTIDVDDKGLQCDVVISANDPSNTEILYLKNTSHSILARGNVFKTNGGEPREWVNFPVDRNQYPIPVNGNATVFKEWVIADETNGINVVASLGSMARLLRGVQNTQLDFDPTTDEDQQVLNIFYFCNLMHDFFSLLGFNKESGSFEDDDPVLARAFNATVFGTANMSTPVDGSSPVMNMGLVASSSLHTALDADVVFHEYVHGVTNRLVGGRVNDRALVEPQSRAMGEGWSDYFALTIQNIGRTTEKVIIGDWVKGNPGVAGIRSRPYNESFNLTYGDLARLSGEHSRGEVWCATLMHWTRHLATTENKEQAYYICWQAVIDGLKLMSANPSFLDARDAIMRALNAMANTGSFPAPLVNAAINQLRISFAKFGMGVNASSQGPSIINIKESFDSGVAEVAGNLNTDAVTAASGSNENVMTPNLADDIDAAEELNALNGLVSCKQNLNPKPWKISDSRLAASLIKLRQQINKLAPARDKKLDGWFGDAAHQTRNSDHNPWVEGSVVTAIDVTNDPNGKCSCEILVASLVDNKDFRIKYIIWNRRIVNSSAINGTAPWVWRPYNGANPHDKHAHISVKCEKADYDSPADWLLETSQSINI</sequence>
<evidence type="ECO:0000256" key="8">
    <source>
        <dbReference type="ARBA" id="ARBA00022833"/>
    </source>
</evidence>
<proteinExistence type="inferred from homology"/>
<dbReference type="InterPro" id="IPR001842">
    <property type="entry name" value="Peptidase_M36"/>
</dbReference>
<gene>
    <name evidence="11" type="ORF">GCM10023149_21160</name>
</gene>
<comment type="caution">
    <text evidence="11">The sequence shown here is derived from an EMBL/GenBank/DDBJ whole genome shotgun (WGS) entry which is preliminary data.</text>
</comment>
<evidence type="ECO:0000256" key="6">
    <source>
        <dbReference type="ARBA" id="ARBA00022723"/>
    </source>
</evidence>
<dbReference type="Gene3D" id="3.10.170.10">
    <property type="match status" value="1"/>
</dbReference>
<comment type="similarity">
    <text evidence="3">Belongs to the peptidase M36 family.</text>
</comment>
<evidence type="ECO:0008006" key="13">
    <source>
        <dbReference type="Google" id="ProtNLM"/>
    </source>
</evidence>
<keyword evidence="7" id="KW-0378">Hydrolase</keyword>
<dbReference type="SUPFAM" id="SSF55486">
    <property type="entry name" value="Metalloproteases ('zincins'), catalytic domain"/>
    <property type="match status" value="1"/>
</dbReference>
<dbReference type="RefSeq" id="WP_345211032.1">
    <property type="nucleotide sequence ID" value="NZ_BAABFT010000004.1"/>
</dbReference>
<keyword evidence="6" id="KW-0479">Metal-binding</keyword>
<evidence type="ECO:0000256" key="4">
    <source>
        <dbReference type="ARBA" id="ARBA00022525"/>
    </source>
</evidence>
<evidence type="ECO:0000256" key="9">
    <source>
        <dbReference type="ARBA" id="ARBA00023049"/>
    </source>
</evidence>
<evidence type="ECO:0000256" key="3">
    <source>
        <dbReference type="ARBA" id="ARBA00006006"/>
    </source>
</evidence>
<dbReference type="PANTHER" id="PTHR33478">
    <property type="entry name" value="EXTRACELLULAR METALLOPROTEINASE MEP"/>
    <property type="match status" value="1"/>
</dbReference>
<reference evidence="12" key="1">
    <citation type="journal article" date="2019" name="Int. J. Syst. Evol. Microbiol.">
        <title>The Global Catalogue of Microorganisms (GCM) 10K type strain sequencing project: providing services to taxonomists for standard genome sequencing and annotation.</title>
        <authorList>
            <consortium name="The Broad Institute Genomics Platform"/>
            <consortium name="The Broad Institute Genome Sequencing Center for Infectious Disease"/>
            <person name="Wu L."/>
            <person name="Ma J."/>
        </authorList>
    </citation>
    <scope>NUCLEOTIDE SEQUENCE [LARGE SCALE GENOMIC DNA]</scope>
    <source>
        <strain evidence="12">JCM 17705</strain>
    </source>
</reference>
<protein>
    <recommendedName>
        <fullName evidence="13">Fungalysin metallopeptidase (M36)</fullName>
    </recommendedName>
</protein>
<keyword evidence="9" id="KW-0482">Metalloprotease</keyword>
<comment type="subcellular location">
    <subcellularLocation>
        <location evidence="2">Secreted</location>
    </subcellularLocation>
</comment>
<keyword evidence="12" id="KW-1185">Reference proteome</keyword>
<dbReference type="InterPro" id="IPR050371">
    <property type="entry name" value="Fungal_virulence_M36"/>
</dbReference>
<evidence type="ECO:0000256" key="7">
    <source>
        <dbReference type="ARBA" id="ARBA00022801"/>
    </source>
</evidence>